<protein>
    <submittedName>
        <fullName evidence="2">Uncharacterized protein</fullName>
    </submittedName>
</protein>
<evidence type="ECO:0000313" key="3">
    <source>
        <dbReference type="Proteomes" id="UP000826271"/>
    </source>
</evidence>
<feature type="region of interest" description="Disordered" evidence="1">
    <location>
        <begin position="118"/>
        <end position="160"/>
    </location>
</feature>
<name>A0AAV6X0K5_9LAMI</name>
<dbReference type="Proteomes" id="UP000826271">
    <property type="component" value="Unassembled WGS sequence"/>
</dbReference>
<evidence type="ECO:0000313" key="2">
    <source>
        <dbReference type="EMBL" id="KAG8373936.1"/>
    </source>
</evidence>
<feature type="region of interest" description="Disordered" evidence="1">
    <location>
        <begin position="72"/>
        <end position="95"/>
    </location>
</feature>
<accession>A0AAV6X0K5</accession>
<proteinExistence type="predicted"/>
<dbReference type="AlphaFoldDB" id="A0AAV6X0K5"/>
<reference evidence="2" key="1">
    <citation type="submission" date="2019-10" db="EMBL/GenBank/DDBJ databases">
        <authorList>
            <person name="Zhang R."/>
            <person name="Pan Y."/>
            <person name="Wang J."/>
            <person name="Ma R."/>
            <person name="Yu S."/>
        </authorList>
    </citation>
    <scope>NUCLEOTIDE SEQUENCE</scope>
    <source>
        <strain evidence="2">LA-IB0</strain>
        <tissue evidence="2">Leaf</tissue>
    </source>
</reference>
<keyword evidence="3" id="KW-1185">Reference proteome</keyword>
<feature type="compositionally biased region" description="Pro residues" evidence="1">
    <location>
        <begin position="129"/>
        <end position="147"/>
    </location>
</feature>
<comment type="caution">
    <text evidence="2">The sequence shown here is derived from an EMBL/GenBank/DDBJ whole genome shotgun (WGS) entry which is preliminary data.</text>
</comment>
<evidence type="ECO:0000256" key="1">
    <source>
        <dbReference type="SAM" id="MobiDB-lite"/>
    </source>
</evidence>
<sequence>MNIKIVITINWAFEKTSISTVDMLDTVVAETDVKNKSMFLGLNEVKGLFNQKSTIDDWRGLNWTLLLSSYQESEHDHPNRAAETSRQALENQEPHAPLCTLSFRRTLRSEPAHTARLNRNLRGTGAPPVRHPYPVPEPPGLRGPPPRGGGRVRVPDRRRSGPAVRPGFFKDILGFLEEDEEKYRGLGLDEFLKMVADVGYNEQSFCKDSSSSCHVFSPLLQKTRV</sequence>
<dbReference type="EMBL" id="WHWC01000011">
    <property type="protein sequence ID" value="KAG8373936.1"/>
    <property type="molecule type" value="Genomic_DNA"/>
</dbReference>
<gene>
    <name evidence="2" type="ORF">BUALT_Bualt11G0077000</name>
</gene>
<organism evidence="2 3">
    <name type="scientific">Buddleja alternifolia</name>
    <dbReference type="NCBI Taxonomy" id="168488"/>
    <lineage>
        <taxon>Eukaryota</taxon>
        <taxon>Viridiplantae</taxon>
        <taxon>Streptophyta</taxon>
        <taxon>Embryophyta</taxon>
        <taxon>Tracheophyta</taxon>
        <taxon>Spermatophyta</taxon>
        <taxon>Magnoliopsida</taxon>
        <taxon>eudicotyledons</taxon>
        <taxon>Gunneridae</taxon>
        <taxon>Pentapetalae</taxon>
        <taxon>asterids</taxon>
        <taxon>lamiids</taxon>
        <taxon>Lamiales</taxon>
        <taxon>Scrophulariaceae</taxon>
        <taxon>Buddlejeae</taxon>
        <taxon>Buddleja</taxon>
    </lineage>
</organism>